<protein>
    <submittedName>
        <fullName evidence="2">Uncharacterized protein</fullName>
    </submittedName>
</protein>
<proteinExistence type="predicted"/>
<sequence>MIIVPPTACVTDPVAGVSCAAAFTLFSEPFGGCPTIVDPDTLEPGLMLPFGLAAFLYVEGFNKNVCS</sequence>
<keyword evidence="1" id="KW-1185">Reference proteome</keyword>
<dbReference type="AlphaFoldDB" id="A0A915HP87"/>
<evidence type="ECO:0000313" key="2">
    <source>
        <dbReference type="WBParaSite" id="nRc.2.0.1.t03321-RA"/>
    </source>
</evidence>
<evidence type="ECO:0000313" key="1">
    <source>
        <dbReference type="Proteomes" id="UP000887565"/>
    </source>
</evidence>
<dbReference type="Proteomes" id="UP000887565">
    <property type="component" value="Unplaced"/>
</dbReference>
<reference evidence="2" key="1">
    <citation type="submission" date="2022-11" db="UniProtKB">
        <authorList>
            <consortium name="WormBaseParasite"/>
        </authorList>
    </citation>
    <scope>IDENTIFICATION</scope>
</reference>
<accession>A0A915HP87</accession>
<dbReference type="WBParaSite" id="nRc.2.0.1.t03321-RA">
    <property type="protein sequence ID" value="nRc.2.0.1.t03321-RA"/>
    <property type="gene ID" value="nRc.2.0.1.g03321"/>
</dbReference>
<organism evidence="1 2">
    <name type="scientific">Romanomermis culicivorax</name>
    <name type="common">Nematode worm</name>
    <dbReference type="NCBI Taxonomy" id="13658"/>
    <lineage>
        <taxon>Eukaryota</taxon>
        <taxon>Metazoa</taxon>
        <taxon>Ecdysozoa</taxon>
        <taxon>Nematoda</taxon>
        <taxon>Enoplea</taxon>
        <taxon>Dorylaimia</taxon>
        <taxon>Mermithida</taxon>
        <taxon>Mermithoidea</taxon>
        <taxon>Mermithidae</taxon>
        <taxon>Romanomermis</taxon>
    </lineage>
</organism>
<name>A0A915HP87_ROMCU</name>